<sequence length="124" mass="14369">MGLPNHYKNKHGRNTILDGTEALIPIEIGEPSTRFTHTKEASNEEELRTNLDLTEERREASLIQMTSQKQRIERYFNRKANLRYFKIGDFVLKKNVFRSTQTANAGKLSPNWECPYRDKGIAGK</sequence>
<reference evidence="1" key="1">
    <citation type="journal article" date="2014" name="Nat. Commun.">
        <title>The tobacco genome sequence and its comparison with those of tomato and potato.</title>
        <authorList>
            <person name="Sierro N."/>
            <person name="Battey J.N."/>
            <person name="Ouadi S."/>
            <person name="Bakaher N."/>
            <person name="Bovet L."/>
            <person name="Willig A."/>
            <person name="Goepfert S."/>
            <person name="Peitsch M.C."/>
            <person name="Ivanov N.V."/>
        </authorList>
    </citation>
    <scope>NUCLEOTIDE SEQUENCE [LARGE SCALE GENOMIC DNA]</scope>
</reference>
<protein>
    <submittedName>
        <fullName evidence="2">Uncharacterized protein LOC142166353</fullName>
    </submittedName>
</protein>
<keyword evidence="1" id="KW-1185">Reference proteome</keyword>
<evidence type="ECO:0000313" key="2">
    <source>
        <dbReference type="RefSeq" id="XP_075081537.1"/>
    </source>
</evidence>
<organism evidence="1 2">
    <name type="scientific">Nicotiana tabacum</name>
    <name type="common">Common tobacco</name>
    <dbReference type="NCBI Taxonomy" id="4097"/>
    <lineage>
        <taxon>Eukaryota</taxon>
        <taxon>Viridiplantae</taxon>
        <taxon>Streptophyta</taxon>
        <taxon>Embryophyta</taxon>
        <taxon>Tracheophyta</taxon>
        <taxon>Spermatophyta</taxon>
        <taxon>Magnoliopsida</taxon>
        <taxon>eudicotyledons</taxon>
        <taxon>Gunneridae</taxon>
        <taxon>Pentapetalae</taxon>
        <taxon>asterids</taxon>
        <taxon>lamiids</taxon>
        <taxon>Solanales</taxon>
        <taxon>Solanaceae</taxon>
        <taxon>Nicotianoideae</taxon>
        <taxon>Nicotianeae</taxon>
        <taxon>Nicotiana</taxon>
    </lineage>
</organism>
<accession>A0AC58S974</accession>
<reference evidence="2" key="2">
    <citation type="submission" date="2025-08" db="UniProtKB">
        <authorList>
            <consortium name="RefSeq"/>
        </authorList>
    </citation>
    <scope>IDENTIFICATION</scope>
    <source>
        <tissue evidence="2">Leaf</tissue>
    </source>
</reference>
<evidence type="ECO:0000313" key="1">
    <source>
        <dbReference type="Proteomes" id="UP000790787"/>
    </source>
</evidence>
<name>A0AC58S974_TOBAC</name>
<gene>
    <name evidence="2" type="primary">LOC142166353</name>
</gene>
<proteinExistence type="predicted"/>
<dbReference type="RefSeq" id="XP_075081537.1">
    <property type="nucleotide sequence ID" value="XM_075225436.1"/>
</dbReference>
<dbReference type="Proteomes" id="UP000790787">
    <property type="component" value="Chromosome 2"/>
</dbReference>